<dbReference type="SMART" id="SM00320">
    <property type="entry name" value="WD40"/>
    <property type="match status" value="12"/>
</dbReference>
<dbReference type="InParanoid" id="A0A7M7J4D6"/>
<evidence type="ECO:0000256" key="2">
    <source>
        <dbReference type="ARBA" id="ARBA00022574"/>
    </source>
</evidence>
<dbReference type="RefSeq" id="XP_022646234.1">
    <property type="nucleotide sequence ID" value="XM_022790499.1"/>
</dbReference>
<dbReference type="CDD" id="cd00200">
    <property type="entry name" value="WD40"/>
    <property type="match status" value="1"/>
</dbReference>
<accession>A0A7M7J4D6</accession>
<dbReference type="InterPro" id="IPR019775">
    <property type="entry name" value="WD40_repeat_CS"/>
</dbReference>
<evidence type="ECO:0000313" key="8">
    <source>
        <dbReference type="Proteomes" id="UP000594260"/>
    </source>
</evidence>
<dbReference type="InterPro" id="IPR020472">
    <property type="entry name" value="WD40_PAC1"/>
</dbReference>
<dbReference type="PANTHER" id="PTHR19854:SF15">
    <property type="entry name" value="TRANSDUCIN BETA-LIKE PROTEIN 3"/>
    <property type="match status" value="1"/>
</dbReference>
<dbReference type="GeneID" id="111244003"/>
<evidence type="ECO:0000256" key="1">
    <source>
        <dbReference type="ARBA" id="ARBA00004604"/>
    </source>
</evidence>
<evidence type="ECO:0000256" key="4">
    <source>
        <dbReference type="ARBA" id="ARBA00023242"/>
    </source>
</evidence>
<feature type="repeat" description="WD" evidence="5">
    <location>
        <begin position="549"/>
        <end position="590"/>
    </location>
</feature>
<dbReference type="PROSITE" id="PS50294">
    <property type="entry name" value="WD_REPEATS_REGION"/>
    <property type="match status" value="6"/>
</dbReference>
<dbReference type="Pfam" id="PF08625">
    <property type="entry name" value="Utp13"/>
    <property type="match status" value="1"/>
</dbReference>
<dbReference type="InterPro" id="IPR015943">
    <property type="entry name" value="WD40/YVTN_repeat-like_dom_sf"/>
</dbReference>
<comment type="subcellular location">
    <subcellularLocation>
        <location evidence="1">Nucleus</location>
        <location evidence="1">Nucleolus</location>
    </subcellularLocation>
</comment>
<keyword evidence="3" id="KW-0677">Repeat</keyword>
<feature type="domain" description="U3 small nucleolar RNA-associated protein 13 C-terminal" evidence="6">
    <location>
        <begin position="644"/>
        <end position="779"/>
    </location>
</feature>
<keyword evidence="4" id="KW-0539">Nucleus</keyword>
<feature type="repeat" description="WD" evidence="5">
    <location>
        <begin position="109"/>
        <end position="143"/>
    </location>
</feature>
<dbReference type="InterPro" id="IPR011047">
    <property type="entry name" value="Quinoprotein_ADH-like_sf"/>
</dbReference>
<dbReference type="PROSITE" id="PS00678">
    <property type="entry name" value="WD_REPEATS_1"/>
    <property type="match status" value="2"/>
</dbReference>
<dbReference type="KEGG" id="vde:111244003"/>
<feature type="repeat" description="WD" evidence="5">
    <location>
        <begin position="187"/>
        <end position="227"/>
    </location>
</feature>
<dbReference type="GO" id="GO:0032040">
    <property type="term" value="C:small-subunit processome"/>
    <property type="evidence" value="ECO:0007669"/>
    <property type="project" value="InterPro"/>
</dbReference>
<dbReference type="Proteomes" id="UP000594260">
    <property type="component" value="Unplaced"/>
</dbReference>
<protein>
    <recommendedName>
        <fullName evidence="6">U3 small nucleolar RNA-associated protein 13 C-terminal domain-containing protein</fullName>
    </recommendedName>
</protein>
<dbReference type="InterPro" id="IPR001680">
    <property type="entry name" value="WD40_rpt"/>
</dbReference>
<dbReference type="Pfam" id="PF00400">
    <property type="entry name" value="WD40"/>
    <property type="match status" value="8"/>
</dbReference>
<keyword evidence="8" id="KW-1185">Reference proteome</keyword>
<evidence type="ECO:0000259" key="6">
    <source>
        <dbReference type="Pfam" id="PF08625"/>
    </source>
</evidence>
<organism evidence="7 8">
    <name type="scientific">Varroa destructor</name>
    <name type="common">Honeybee mite</name>
    <dbReference type="NCBI Taxonomy" id="109461"/>
    <lineage>
        <taxon>Eukaryota</taxon>
        <taxon>Metazoa</taxon>
        <taxon>Ecdysozoa</taxon>
        <taxon>Arthropoda</taxon>
        <taxon>Chelicerata</taxon>
        <taxon>Arachnida</taxon>
        <taxon>Acari</taxon>
        <taxon>Parasitiformes</taxon>
        <taxon>Mesostigmata</taxon>
        <taxon>Gamasina</taxon>
        <taxon>Dermanyssoidea</taxon>
        <taxon>Varroidae</taxon>
        <taxon>Varroa</taxon>
    </lineage>
</organism>
<reference evidence="7" key="1">
    <citation type="submission" date="2021-01" db="UniProtKB">
        <authorList>
            <consortium name="EnsemblMetazoa"/>
        </authorList>
    </citation>
    <scope>IDENTIFICATION</scope>
</reference>
<evidence type="ECO:0000256" key="5">
    <source>
        <dbReference type="PROSITE-ProRule" id="PRU00221"/>
    </source>
</evidence>
<dbReference type="Gene3D" id="2.130.10.10">
    <property type="entry name" value="YVTN repeat-like/Quinoprotein amine dehydrogenase"/>
    <property type="match status" value="3"/>
</dbReference>
<name>A0A7M7J4D6_VARDE</name>
<feature type="repeat" description="WD" evidence="5">
    <location>
        <begin position="507"/>
        <end position="548"/>
    </location>
</feature>
<evidence type="ECO:0000313" key="7">
    <source>
        <dbReference type="EnsemblMetazoa" id="XP_022646234"/>
    </source>
</evidence>
<dbReference type="GO" id="GO:0000472">
    <property type="term" value="P:endonucleolytic cleavage to generate mature 5'-end of SSU-rRNA from (SSU-rRNA, 5.8S rRNA, LSU-rRNA)"/>
    <property type="evidence" value="ECO:0007669"/>
    <property type="project" value="TreeGrafter"/>
</dbReference>
<dbReference type="EnsemblMetazoa" id="XM_022790499">
    <property type="protein sequence ID" value="XP_022646234"/>
    <property type="gene ID" value="LOC111244003"/>
</dbReference>
<dbReference type="GO" id="GO:0030686">
    <property type="term" value="C:90S preribosome"/>
    <property type="evidence" value="ECO:0007669"/>
    <property type="project" value="TreeGrafter"/>
</dbReference>
<dbReference type="SUPFAM" id="SSF50978">
    <property type="entry name" value="WD40 repeat-like"/>
    <property type="match status" value="1"/>
</dbReference>
<feature type="repeat" description="WD" evidence="5">
    <location>
        <begin position="368"/>
        <end position="410"/>
    </location>
</feature>
<dbReference type="InterPro" id="IPR036322">
    <property type="entry name" value="WD40_repeat_dom_sf"/>
</dbReference>
<dbReference type="InterPro" id="IPR013934">
    <property type="entry name" value="Utp13_C"/>
</dbReference>
<dbReference type="PRINTS" id="PR00320">
    <property type="entry name" value="GPROTEINBRPT"/>
</dbReference>
<evidence type="ECO:0000256" key="3">
    <source>
        <dbReference type="ARBA" id="ARBA00022737"/>
    </source>
</evidence>
<dbReference type="FunCoup" id="A0A7M7J4D6">
    <property type="interactions" value="1781"/>
</dbReference>
<proteinExistence type="predicted"/>
<dbReference type="PROSITE" id="PS50082">
    <property type="entry name" value="WD_REPEATS_2"/>
    <property type="match status" value="7"/>
</dbReference>
<keyword evidence="2 5" id="KW-0853">WD repeat</keyword>
<sequence length="786" mass="87552">MSKATLKEVLRVERRIGAFYSGGTVLWSFNGEKLFCQAGSALNQLNVEDGKVEKTFELGIEEDITAVTISPDDQLLIVASKKDLLRQFNWKESGVEVQRNWRAMLKTPIVQLEFDVNSRLLASGSTDGALKVWDVVSKYCTHNFKGASGLFTVLRFHPKKHLLYGATSHDGSLFCWSLKDSALVQRLDAHTSVITDLQFIDSKKALTSSRDKVVVLWDLEEAQKIRSIPVYECVENLLLLKAGDAGFSEDHFVTVGNRGILRVWHAASGKCVKEQPGEQAAVLASETDTVVVKGMFNRAKGLMAVVTYEQNIVFYDSETMEATKRLIGNNDQIFDLALIGSDERLLAICTNSPFIKVMDRDSSHTSLLKGHTDSVLCMAVAKAYPNLLVSGSKDHEVRVWSCQRGEMKSVAKGAGHSHSVGAVAVSKLKADPKGNLQVVSGGEDTTLKLWLYNLDSSKMTCEHTVKAHDKDIMSIDISWNDAIIATGSQDKSVKLWNSSDLSQVGVLRGHRRGIWSVCFSSHEPIIASSSTDTTVKLWSVDELTCLRTFEGHECSVLRVLFIAESQQLLTAGADGNLKIWTIRTNDCAATFDGHDGRIWALVASEDEMTFVSGAADSTINVWKDFTLKEKEAALEKHEKLLLEEQTLMNLMQQRNWSKALKLALNLEHPQRTLNIIKAILYDDNGPEKLRKALISLEDFQANTLITFCVTWNTNARHCFAAQLVCREILSKAKASVLLEKLSGLKENCEGLIPYTERHLERLTHLEQQSMILEYMLNSMRVTGTFR</sequence>
<dbReference type="AlphaFoldDB" id="A0A7M7J4D6"/>
<dbReference type="PANTHER" id="PTHR19854">
    <property type="entry name" value="TRANSDUCIN BETA-LIKE 3"/>
    <property type="match status" value="1"/>
</dbReference>
<dbReference type="OMA" id="PYVQRHF"/>
<feature type="repeat" description="WD" evidence="5">
    <location>
        <begin position="465"/>
        <end position="506"/>
    </location>
</feature>
<dbReference type="GO" id="GO:0034511">
    <property type="term" value="F:U3 snoRNA binding"/>
    <property type="evidence" value="ECO:0007669"/>
    <property type="project" value="TreeGrafter"/>
</dbReference>
<dbReference type="GO" id="GO:0000480">
    <property type="term" value="P:endonucleolytic cleavage in 5'-ETS of tricistronic rRNA transcript (SSU-rRNA, 5.8S rRNA, LSU-rRNA)"/>
    <property type="evidence" value="ECO:0007669"/>
    <property type="project" value="TreeGrafter"/>
</dbReference>
<feature type="repeat" description="WD" evidence="5">
    <location>
        <begin position="591"/>
        <end position="623"/>
    </location>
</feature>
<dbReference type="SUPFAM" id="SSF50998">
    <property type="entry name" value="Quinoprotein alcohol dehydrogenase-like"/>
    <property type="match status" value="1"/>
</dbReference>
<dbReference type="OrthoDB" id="5414888at2759"/>